<dbReference type="Proteomes" id="UP001597383">
    <property type="component" value="Unassembled WGS sequence"/>
</dbReference>
<dbReference type="CDD" id="cd11593">
    <property type="entry name" value="Agmatinase-like_2"/>
    <property type="match status" value="1"/>
</dbReference>
<sequence length="286" mass="32141">MRNKALHVHTFIGCEEPYSEARTVLFGVPFDGTTSFRPGTRFAMQAIRPDSYGLETYSPYLDKDLEDTAIFDGGDLELPFGNTEKVMDQIHEYSLDVLMDGKKFLMVGGEHLVSLPAIKAAYEKYPDLHVVHIDAHTDLRQDYLGEELSHASVIRRCHDFLGDGRIFQFGIRSGLKEEFDWAKKHTYLERFSLDTLKEKLRGLKDVPVYFTIDLDVLDPGVFPGTGTPEPGGITYKELLDAIIKFQELNQIVAADVVELSPQYDPSGASTAVACKTIREMLLTLVD</sequence>
<dbReference type="PIRSF" id="PIRSF036979">
    <property type="entry name" value="Arginase"/>
    <property type="match status" value="1"/>
</dbReference>
<dbReference type="PANTHER" id="PTHR11358:SF26">
    <property type="entry name" value="GUANIDINO ACID HYDROLASE, MITOCHONDRIAL"/>
    <property type="match status" value="1"/>
</dbReference>
<dbReference type="NCBIfam" id="TIGR01230">
    <property type="entry name" value="agmatinase"/>
    <property type="match status" value="1"/>
</dbReference>
<dbReference type="Gene3D" id="3.40.800.10">
    <property type="entry name" value="Ureohydrolase domain"/>
    <property type="match status" value="1"/>
</dbReference>
<dbReference type="EMBL" id="JBHUHQ010000008">
    <property type="protein sequence ID" value="MFD2043442.1"/>
    <property type="molecule type" value="Genomic_DNA"/>
</dbReference>
<accession>A0ABW4VUS0</accession>
<reference evidence="6" key="1">
    <citation type="journal article" date="2019" name="Int. J. Syst. Evol. Microbiol.">
        <title>The Global Catalogue of Microorganisms (GCM) 10K type strain sequencing project: providing services to taxonomists for standard genome sequencing and annotation.</title>
        <authorList>
            <consortium name="The Broad Institute Genomics Platform"/>
            <consortium name="The Broad Institute Genome Sequencing Center for Infectious Disease"/>
            <person name="Wu L."/>
            <person name="Ma J."/>
        </authorList>
    </citation>
    <scope>NUCLEOTIDE SEQUENCE [LARGE SCALE GENOMIC DNA]</scope>
    <source>
        <strain evidence="6">R28</strain>
    </source>
</reference>
<protein>
    <submittedName>
        <fullName evidence="5">Agmatinase</fullName>
        <ecNumber evidence="5">3.5.3.11</ecNumber>
    </submittedName>
</protein>
<organism evidence="5 6">
    <name type="scientific">Ornithinibacillus salinisoli</name>
    <dbReference type="NCBI Taxonomy" id="1848459"/>
    <lineage>
        <taxon>Bacteria</taxon>
        <taxon>Bacillati</taxon>
        <taxon>Bacillota</taxon>
        <taxon>Bacilli</taxon>
        <taxon>Bacillales</taxon>
        <taxon>Bacillaceae</taxon>
        <taxon>Ornithinibacillus</taxon>
    </lineage>
</organism>
<dbReference type="PROSITE" id="PS51409">
    <property type="entry name" value="ARGINASE_2"/>
    <property type="match status" value="1"/>
</dbReference>
<keyword evidence="3 4" id="KW-0378">Hydrolase</keyword>
<evidence type="ECO:0000313" key="6">
    <source>
        <dbReference type="Proteomes" id="UP001597383"/>
    </source>
</evidence>
<dbReference type="EC" id="3.5.3.11" evidence="5"/>
<evidence type="ECO:0000313" key="5">
    <source>
        <dbReference type="EMBL" id="MFD2043442.1"/>
    </source>
</evidence>
<evidence type="ECO:0000256" key="4">
    <source>
        <dbReference type="RuleBase" id="RU003684"/>
    </source>
</evidence>
<keyword evidence="2" id="KW-0479">Metal-binding</keyword>
<comment type="similarity">
    <text evidence="1">Belongs to the arginase family. Agmatinase subfamily.</text>
</comment>
<dbReference type="InterPro" id="IPR006035">
    <property type="entry name" value="Ureohydrolase"/>
</dbReference>
<dbReference type="InterPro" id="IPR023696">
    <property type="entry name" value="Ureohydrolase_dom_sf"/>
</dbReference>
<dbReference type="InterPro" id="IPR005925">
    <property type="entry name" value="Agmatinase-rel"/>
</dbReference>
<dbReference type="SUPFAM" id="SSF52768">
    <property type="entry name" value="Arginase/deacetylase"/>
    <property type="match status" value="1"/>
</dbReference>
<dbReference type="PROSITE" id="PS01053">
    <property type="entry name" value="ARGINASE_1"/>
    <property type="match status" value="1"/>
</dbReference>
<dbReference type="RefSeq" id="WP_377555168.1">
    <property type="nucleotide sequence ID" value="NZ_JBHUHQ010000008.1"/>
</dbReference>
<gene>
    <name evidence="5" type="primary">speB</name>
    <name evidence="5" type="ORF">ACFSJF_04025</name>
</gene>
<dbReference type="InterPro" id="IPR020855">
    <property type="entry name" value="Ureohydrolase_Mn_BS"/>
</dbReference>
<evidence type="ECO:0000256" key="2">
    <source>
        <dbReference type="ARBA" id="ARBA00022723"/>
    </source>
</evidence>
<keyword evidence="6" id="KW-1185">Reference proteome</keyword>
<dbReference type="PANTHER" id="PTHR11358">
    <property type="entry name" value="ARGINASE/AGMATINASE"/>
    <property type="match status" value="1"/>
</dbReference>
<name>A0ABW4VUS0_9BACI</name>
<evidence type="ECO:0000256" key="3">
    <source>
        <dbReference type="ARBA" id="ARBA00022801"/>
    </source>
</evidence>
<proteinExistence type="inferred from homology"/>
<dbReference type="Pfam" id="PF00491">
    <property type="entry name" value="Arginase"/>
    <property type="match status" value="1"/>
</dbReference>
<dbReference type="PRINTS" id="PR00116">
    <property type="entry name" value="ARGINASE"/>
</dbReference>
<dbReference type="GO" id="GO:0008783">
    <property type="term" value="F:agmatinase activity"/>
    <property type="evidence" value="ECO:0007669"/>
    <property type="project" value="UniProtKB-EC"/>
</dbReference>
<comment type="caution">
    <text evidence="5">The sequence shown here is derived from an EMBL/GenBank/DDBJ whole genome shotgun (WGS) entry which is preliminary data.</text>
</comment>
<evidence type="ECO:0000256" key="1">
    <source>
        <dbReference type="ARBA" id="ARBA00009227"/>
    </source>
</evidence>